<dbReference type="RefSeq" id="WP_256404606.1">
    <property type="nucleotide sequence ID" value="NZ_CP187151.1"/>
</dbReference>
<organism evidence="3 4">
    <name type="scientific">Haloplanus ruber</name>
    <dbReference type="NCBI Taxonomy" id="869892"/>
    <lineage>
        <taxon>Archaea</taxon>
        <taxon>Methanobacteriati</taxon>
        <taxon>Methanobacteriota</taxon>
        <taxon>Stenosarchaea group</taxon>
        <taxon>Halobacteria</taxon>
        <taxon>Halobacteriales</taxon>
        <taxon>Haloferacaceae</taxon>
        <taxon>Haloplanus</taxon>
    </lineage>
</organism>
<feature type="transmembrane region" description="Helical" evidence="2">
    <location>
        <begin position="386"/>
        <end position="403"/>
    </location>
</feature>
<keyword evidence="2" id="KW-0472">Membrane</keyword>
<dbReference type="Gene3D" id="2.60.40.1120">
    <property type="entry name" value="Carboxypeptidase-like, regulatory domain"/>
    <property type="match status" value="1"/>
</dbReference>
<feature type="region of interest" description="Disordered" evidence="1">
    <location>
        <begin position="353"/>
        <end position="384"/>
    </location>
</feature>
<comment type="caution">
    <text evidence="3">The sequence shown here is derived from an EMBL/GenBank/DDBJ whole genome shotgun (WGS) entry which is preliminary data.</text>
</comment>
<keyword evidence="4" id="KW-1185">Reference proteome</keyword>
<keyword evidence="2" id="KW-0812">Transmembrane</keyword>
<dbReference type="Proteomes" id="UP001597075">
    <property type="component" value="Unassembled WGS sequence"/>
</dbReference>
<dbReference type="Pfam" id="PF13620">
    <property type="entry name" value="CarboxypepD_reg"/>
    <property type="match status" value="1"/>
</dbReference>
<dbReference type="AlphaFoldDB" id="A0ABD6CYS4"/>
<feature type="compositionally biased region" description="Low complexity" evidence="1">
    <location>
        <begin position="359"/>
        <end position="384"/>
    </location>
</feature>
<evidence type="ECO:0000256" key="1">
    <source>
        <dbReference type="SAM" id="MobiDB-lite"/>
    </source>
</evidence>
<accession>A0ABD6CYS4</accession>
<sequence length="406" mass="42393">MFRPPTVLSAVLVLVLVAPVAPVTAQSGDTVTLTITVRDTDGDPVSDTDLDATWEDGSTTATTAANGKAFVDAPTGATVEIAVTHPRYVRNSPYVVESASETDVEIDVYRKSTVRLEVSDDDGSVADASVVIERGGLTYQTGTTGSDGVFESETLAAGTYTVVVNKPGYYTREKSLEIEGSITNRVALRRGSVSVNVRVVDPYFDPPESVSGATVAFGDVATDRTNASGNATLTAPVNTEATLRVTRDGYRTAEREVTVGEDAEDVAVDLSRTRSITLEAINERVVAGERTVLRATNAYGDGAAVATVVLDGEQVGTTDSDGEVTVRITDPGTHTLYVTNDGVRSNEVQVEAIGDDEGATTPPGATGTEEADPTATEPTTTGTSPGFGILTVLALLAVLVVALRRR</sequence>
<reference evidence="3 4" key="1">
    <citation type="journal article" date="2019" name="Int. J. Syst. Evol. Microbiol.">
        <title>The Global Catalogue of Microorganisms (GCM) 10K type strain sequencing project: providing services to taxonomists for standard genome sequencing and annotation.</title>
        <authorList>
            <consortium name="The Broad Institute Genomics Platform"/>
            <consortium name="The Broad Institute Genome Sequencing Center for Infectious Disease"/>
            <person name="Wu L."/>
            <person name="Ma J."/>
        </authorList>
    </citation>
    <scope>NUCLEOTIDE SEQUENCE [LARGE SCALE GENOMIC DNA]</scope>
    <source>
        <strain evidence="3 4">CGMCC 1.10594</strain>
    </source>
</reference>
<gene>
    <name evidence="3" type="ORF">ACFSBJ_11545</name>
</gene>
<name>A0ABD6CYS4_9EURY</name>
<dbReference type="InterPro" id="IPR013783">
    <property type="entry name" value="Ig-like_fold"/>
</dbReference>
<protein>
    <submittedName>
        <fullName evidence="3">Carboxypeptidase-like regulatory domain-containing protein</fullName>
    </submittedName>
</protein>
<dbReference type="SUPFAM" id="SSF49373">
    <property type="entry name" value="Invasin/intimin cell-adhesion fragments"/>
    <property type="match status" value="1"/>
</dbReference>
<evidence type="ECO:0000313" key="3">
    <source>
        <dbReference type="EMBL" id="MFD1634357.1"/>
    </source>
</evidence>
<dbReference type="EMBL" id="JBHUDL010000010">
    <property type="protein sequence ID" value="MFD1634357.1"/>
    <property type="molecule type" value="Genomic_DNA"/>
</dbReference>
<evidence type="ECO:0000313" key="4">
    <source>
        <dbReference type="Proteomes" id="UP001597075"/>
    </source>
</evidence>
<keyword evidence="2" id="KW-1133">Transmembrane helix</keyword>
<dbReference type="SUPFAM" id="SSF49478">
    <property type="entry name" value="Cna protein B-type domain"/>
    <property type="match status" value="1"/>
</dbReference>
<dbReference type="InterPro" id="IPR008964">
    <property type="entry name" value="Invasin/intimin_cell_adhesion"/>
</dbReference>
<evidence type="ECO:0000256" key="2">
    <source>
        <dbReference type="SAM" id="Phobius"/>
    </source>
</evidence>
<proteinExistence type="predicted"/>
<dbReference type="Gene3D" id="2.60.40.10">
    <property type="entry name" value="Immunoglobulins"/>
    <property type="match status" value="1"/>
</dbReference>